<dbReference type="WBParaSite" id="BTMF_0001623601-mRNA-1">
    <property type="protein sequence ID" value="BTMF_0001623601-mRNA-1"/>
    <property type="gene ID" value="BTMF_0001623601"/>
</dbReference>
<protein>
    <submittedName>
        <fullName evidence="11">Low-density lipoprotein receptor domain class A</fullName>
    </submittedName>
</protein>
<dbReference type="Pfam" id="PF00057">
    <property type="entry name" value="Ldl_recept_a"/>
    <property type="match status" value="2"/>
</dbReference>
<name>A0A0R3R880_9BILA</name>
<dbReference type="GO" id="GO:0012505">
    <property type="term" value="C:endomembrane system"/>
    <property type="evidence" value="ECO:0007669"/>
    <property type="project" value="UniProtKB-SubCell"/>
</dbReference>
<keyword evidence="7 8" id="KW-1015">Disulfide bond</keyword>
<dbReference type="GO" id="GO:0005886">
    <property type="term" value="C:plasma membrane"/>
    <property type="evidence" value="ECO:0007669"/>
    <property type="project" value="TreeGrafter"/>
</dbReference>
<comment type="caution">
    <text evidence="8">Lacks conserved residue(s) required for the propagation of feature annotation.</text>
</comment>
<dbReference type="InterPro" id="IPR023415">
    <property type="entry name" value="LDLR_class-A_CS"/>
</dbReference>
<dbReference type="AlphaFoldDB" id="A0A0R3R880"/>
<dbReference type="InterPro" id="IPR036055">
    <property type="entry name" value="LDL_receptor-like_sf"/>
</dbReference>
<keyword evidence="5 10" id="KW-1133">Transmembrane helix</keyword>
<dbReference type="SMART" id="SM00192">
    <property type="entry name" value="LDLa"/>
    <property type="match status" value="5"/>
</dbReference>
<dbReference type="STRING" id="42155.A0A0R3R880"/>
<dbReference type="PROSITE" id="PS01209">
    <property type="entry name" value="LDLRA_1"/>
    <property type="match status" value="1"/>
</dbReference>
<dbReference type="SUPFAM" id="SSF57424">
    <property type="entry name" value="LDL receptor-like module"/>
    <property type="match status" value="5"/>
</dbReference>
<evidence type="ECO:0000256" key="10">
    <source>
        <dbReference type="SAM" id="Phobius"/>
    </source>
</evidence>
<evidence type="ECO:0000256" key="2">
    <source>
        <dbReference type="ARBA" id="ARBA00004308"/>
    </source>
</evidence>
<feature type="transmembrane region" description="Helical" evidence="10">
    <location>
        <begin position="94"/>
        <end position="120"/>
    </location>
</feature>
<keyword evidence="3 10" id="KW-0812">Transmembrane</keyword>
<comment type="subcellular location">
    <subcellularLocation>
        <location evidence="2">Endomembrane system</location>
    </subcellularLocation>
    <subcellularLocation>
        <location evidence="1">Membrane</location>
        <topology evidence="1">Single-pass membrane protein</topology>
    </subcellularLocation>
</comment>
<organism evidence="11">
    <name type="scientific">Brugia timori</name>
    <dbReference type="NCBI Taxonomy" id="42155"/>
    <lineage>
        <taxon>Eukaryota</taxon>
        <taxon>Metazoa</taxon>
        <taxon>Ecdysozoa</taxon>
        <taxon>Nematoda</taxon>
        <taxon>Chromadorea</taxon>
        <taxon>Rhabditida</taxon>
        <taxon>Spirurina</taxon>
        <taxon>Spiruromorpha</taxon>
        <taxon>Filarioidea</taxon>
        <taxon>Onchocercidae</taxon>
        <taxon>Brugia</taxon>
    </lineage>
</organism>
<evidence type="ECO:0000256" key="5">
    <source>
        <dbReference type="ARBA" id="ARBA00022989"/>
    </source>
</evidence>
<evidence type="ECO:0000256" key="3">
    <source>
        <dbReference type="ARBA" id="ARBA00022692"/>
    </source>
</evidence>
<feature type="disulfide bond" evidence="8">
    <location>
        <begin position="285"/>
        <end position="300"/>
    </location>
</feature>
<evidence type="ECO:0000256" key="7">
    <source>
        <dbReference type="ARBA" id="ARBA00023157"/>
    </source>
</evidence>
<feature type="region of interest" description="Disordered" evidence="9">
    <location>
        <begin position="35"/>
        <end position="54"/>
    </location>
</feature>
<evidence type="ECO:0000256" key="9">
    <source>
        <dbReference type="SAM" id="MobiDB-lite"/>
    </source>
</evidence>
<reference evidence="11" key="1">
    <citation type="submission" date="2017-02" db="UniProtKB">
        <authorList>
            <consortium name="WormBaseParasite"/>
        </authorList>
    </citation>
    <scope>IDENTIFICATION</scope>
</reference>
<evidence type="ECO:0000256" key="6">
    <source>
        <dbReference type="ARBA" id="ARBA00023136"/>
    </source>
</evidence>
<dbReference type="CDD" id="cd00112">
    <property type="entry name" value="LDLa"/>
    <property type="match status" value="4"/>
</dbReference>
<dbReference type="InterPro" id="IPR050685">
    <property type="entry name" value="LDLR"/>
</dbReference>
<dbReference type="PROSITE" id="PS50068">
    <property type="entry name" value="LDLRA_2"/>
    <property type="match status" value="5"/>
</dbReference>
<dbReference type="GO" id="GO:0016192">
    <property type="term" value="P:vesicle-mediated transport"/>
    <property type="evidence" value="ECO:0007669"/>
    <property type="project" value="UniProtKB-ARBA"/>
</dbReference>
<accession>A0A0R3R880</accession>
<sequence>LDNFSPVHMSAHRGSYDPNNPVLLQNTIRPVSIKNMDGKSPRYNQRPDSVGGSLGIDRENKDQECCFVLLLKIENFKEYLAEISCCAWLNNIPLVAFLVGILILLAVLIISPFLIVSLIIRGYSSISLNDSQAVEIIRAQSSWPTVEIIRAQSSWPSADISLHIRSLKSMIPPNVTLCRGYGFSCTNLPSLIIGTLQRCDGVEDCPDGSDEIGCKLCHTTVNCSSSIHGVISSRHSMCLRGYRLCDGNVDCLDGSDEEHYCRKECSKYEERCGKTGICLAQEQMCDGDVQCKYGEDEKNCNGKCHGGALWCEGKKKCIPKWQICNGIQNCPDGKDEMDCTCRECSGIGKALCNNSNVCIERSKVCDGNEDCPGGDDEINCPGSCAHIPKEVSTGRIFKTFIKL</sequence>
<dbReference type="InterPro" id="IPR002172">
    <property type="entry name" value="LDrepeatLR_classA_rpt"/>
</dbReference>
<keyword evidence="6 10" id="KW-0472">Membrane</keyword>
<dbReference type="Gene3D" id="4.10.400.10">
    <property type="entry name" value="Low-density Lipoprotein Receptor"/>
    <property type="match status" value="5"/>
</dbReference>
<evidence type="ECO:0000256" key="4">
    <source>
        <dbReference type="ARBA" id="ARBA00022737"/>
    </source>
</evidence>
<dbReference type="PANTHER" id="PTHR24270:SF62">
    <property type="entry name" value="LOW-DENSITY LIPOPROTEIN RECEPTOR-RELATED PROTEIN 2"/>
    <property type="match status" value="1"/>
</dbReference>
<evidence type="ECO:0000256" key="8">
    <source>
        <dbReference type="PROSITE-ProRule" id="PRU00124"/>
    </source>
</evidence>
<keyword evidence="4" id="KW-0677">Repeat</keyword>
<feature type="disulfide bond" evidence="8">
    <location>
        <begin position="199"/>
        <end position="214"/>
    </location>
</feature>
<dbReference type="PRINTS" id="PR00261">
    <property type="entry name" value="LDLRECEPTOR"/>
</dbReference>
<evidence type="ECO:0000313" key="11">
    <source>
        <dbReference type="WBParaSite" id="BTMF_0001623601-mRNA-1"/>
    </source>
</evidence>
<proteinExistence type="predicted"/>
<evidence type="ECO:0000256" key="1">
    <source>
        <dbReference type="ARBA" id="ARBA00004167"/>
    </source>
</evidence>
<feature type="disulfide bond" evidence="8">
    <location>
        <begin position="324"/>
        <end position="339"/>
    </location>
</feature>
<dbReference type="PANTHER" id="PTHR24270">
    <property type="entry name" value="LOW-DENSITY LIPOPROTEIN RECEPTOR-RELATED"/>
    <property type="match status" value="1"/>
</dbReference>
<feature type="disulfide bond" evidence="8">
    <location>
        <begin position="365"/>
        <end position="380"/>
    </location>
</feature>